<dbReference type="OrthoDB" id="40568at2759"/>
<name>A0A9K3KZB8_9STRA</name>
<dbReference type="EMBL" id="JAGRRH010000017">
    <property type="protein sequence ID" value="KAG7351978.1"/>
    <property type="molecule type" value="Genomic_DNA"/>
</dbReference>
<feature type="compositionally biased region" description="Basic residues" evidence="1">
    <location>
        <begin position="54"/>
        <end position="68"/>
    </location>
</feature>
<keyword evidence="3" id="KW-1185">Reference proteome</keyword>
<reference evidence="2" key="2">
    <citation type="submission" date="2021-04" db="EMBL/GenBank/DDBJ databases">
        <authorList>
            <person name="Podell S."/>
        </authorList>
    </citation>
    <scope>NUCLEOTIDE SEQUENCE</scope>
    <source>
        <strain evidence="2">Hildebrandi</strain>
    </source>
</reference>
<feature type="compositionally biased region" description="Basic and acidic residues" evidence="1">
    <location>
        <begin position="70"/>
        <end position="79"/>
    </location>
</feature>
<dbReference type="AlphaFoldDB" id="A0A9K3KZB8"/>
<gene>
    <name evidence="2" type="ORF">IV203_008026</name>
</gene>
<organism evidence="2 3">
    <name type="scientific">Nitzschia inconspicua</name>
    <dbReference type="NCBI Taxonomy" id="303405"/>
    <lineage>
        <taxon>Eukaryota</taxon>
        <taxon>Sar</taxon>
        <taxon>Stramenopiles</taxon>
        <taxon>Ochrophyta</taxon>
        <taxon>Bacillariophyta</taxon>
        <taxon>Bacillariophyceae</taxon>
        <taxon>Bacillariophycidae</taxon>
        <taxon>Bacillariales</taxon>
        <taxon>Bacillariaceae</taxon>
        <taxon>Nitzschia</taxon>
    </lineage>
</organism>
<proteinExistence type="predicted"/>
<comment type="caution">
    <text evidence="2">The sequence shown here is derived from an EMBL/GenBank/DDBJ whole genome shotgun (WGS) entry which is preliminary data.</text>
</comment>
<evidence type="ECO:0000256" key="1">
    <source>
        <dbReference type="SAM" id="MobiDB-lite"/>
    </source>
</evidence>
<feature type="region of interest" description="Disordered" evidence="1">
    <location>
        <begin position="44"/>
        <end position="83"/>
    </location>
</feature>
<evidence type="ECO:0000313" key="2">
    <source>
        <dbReference type="EMBL" id="KAG7351978.1"/>
    </source>
</evidence>
<sequence>MRSKENDRRIRNRLIRSLGIIEETSASSMDSLKKPQHHNRNILTEATIEEPLKNHCKSRRRKSNHTKKQGTTEESKEQMVMDEQPPHSKIQFNSVVQIKTIPSHCDYSDRVKKHLWSNRHELRESTERNMREFAFEGWSVHHVIEEDDMYFDKLSLEYVHPVHVAGVGFQYYY</sequence>
<protein>
    <submittedName>
        <fullName evidence="2">Uncharacterized protein</fullName>
    </submittedName>
</protein>
<dbReference type="Proteomes" id="UP000693970">
    <property type="component" value="Unassembled WGS sequence"/>
</dbReference>
<accession>A0A9K3KZB8</accession>
<evidence type="ECO:0000313" key="3">
    <source>
        <dbReference type="Proteomes" id="UP000693970"/>
    </source>
</evidence>
<reference evidence="2" key="1">
    <citation type="journal article" date="2021" name="Sci. Rep.">
        <title>Diploid genomic architecture of Nitzschia inconspicua, an elite biomass production diatom.</title>
        <authorList>
            <person name="Oliver A."/>
            <person name="Podell S."/>
            <person name="Pinowska A."/>
            <person name="Traller J.C."/>
            <person name="Smith S.R."/>
            <person name="McClure R."/>
            <person name="Beliaev A."/>
            <person name="Bohutskyi P."/>
            <person name="Hill E.A."/>
            <person name="Rabines A."/>
            <person name="Zheng H."/>
            <person name="Allen L.Z."/>
            <person name="Kuo A."/>
            <person name="Grigoriev I.V."/>
            <person name="Allen A.E."/>
            <person name="Hazlebeck D."/>
            <person name="Allen E.E."/>
        </authorList>
    </citation>
    <scope>NUCLEOTIDE SEQUENCE</scope>
    <source>
        <strain evidence="2">Hildebrandi</strain>
    </source>
</reference>